<dbReference type="SUPFAM" id="SSF117782">
    <property type="entry name" value="YbjQ-like"/>
    <property type="match status" value="1"/>
</dbReference>
<dbReference type="Gene3D" id="3.30.110.70">
    <property type="entry name" value="Hypothetical protein apc22750. Chain B"/>
    <property type="match status" value="1"/>
</dbReference>
<dbReference type="EMBL" id="FYAK01000002">
    <property type="protein sequence ID" value="SMY33677.1"/>
    <property type="molecule type" value="Genomic_DNA"/>
</dbReference>
<dbReference type="Pfam" id="PF01906">
    <property type="entry name" value="YbjQ_1"/>
    <property type="match status" value="1"/>
</dbReference>
<evidence type="ECO:0000313" key="4">
    <source>
        <dbReference type="Proteomes" id="UP000195963"/>
    </source>
</evidence>
<dbReference type="PANTHER" id="PTHR34068">
    <property type="entry name" value="UPF0145 PROTEIN YBJQ"/>
    <property type="match status" value="1"/>
</dbReference>
<evidence type="ECO:0000256" key="1">
    <source>
        <dbReference type="ARBA" id="ARBA00010751"/>
    </source>
</evidence>
<dbReference type="HAMAP" id="MF_00338">
    <property type="entry name" value="UPF0145"/>
    <property type="match status" value="1"/>
</dbReference>
<reference evidence="4" key="1">
    <citation type="submission" date="2017-06" db="EMBL/GenBank/DDBJ databases">
        <authorList>
            <person name="Rodrigo-Torres L."/>
            <person name="Arahal R.D."/>
            <person name="Lucena T."/>
        </authorList>
    </citation>
    <scope>NUCLEOTIDE SEQUENCE [LARGE SCALE GENOMIC DNA]</scope>
    <source>
        <strain evidence="4">CECT 9190</strain>
    </source>
</reference>
<proteinExistence type="inferred from homology"/>
<protein>
    <recommendedName>
        <fullName evidence="2">UPF0145 protein PMAL9190_01136</fullName>
    </recommendedName>
</protein>
<keyword evidence="4" id="KW-1185">Reference proteome</keyword>
<evidence type="ECO:0000313" key="3">
    <source>
        <dbReference type="EMBL" id="SMY33677.1"/>
    </source>
</evidence>
<dbReference type="InterPro" id="IPR002765">
    <property type="entry name" value="UPF0145_YbjQ-like"/>
</dbReference>
<dbReference type="PANTHER" id="PTHR34068:SF2">
    <property type="entry name" value="UPF0145 PROTEIN SCO3412"/>
    <property type="match status" value="1"/>
</dbReference>
<gene>
    <name evidence="3" type="ORF">PMAL9190_01136</name>
</gene>
<dbReference type="RefSeq" id="WP_087844304.1">
    <property type="nucleotide sequence ID" value="NZ_FYAK01000002.1"/>
</dbReference>
<comment type="similarity">
    <text evidence="1 2">Belongs to the UPF0145 family.</text>
</comment>
<dbReference type="AlphaFoldDB" id="A0A1Y6MAS9"/>
<organism evidence="3 4">
    <name type="scientific">Photobacterium malacitanum</name>
    <dbReference type="NCBI Taxonomy" id="2204294"/>
    <lineage>
        <taxon>Bacteria</taxon>
        <taxon>Pseudomonadati</taxon>
        <taxon>Pseudomonadota</taxon>
        <taxon>Gammaproteobacteria</taxon>
        <taxon>Vibrionales</taxon>
        <taxon>Vibrionaceae</taxon>
        <taxon>Photobacterium</taxon>
    </lineage>
</organism>
<dbReference type="InterPro" id="IPR035439">
    <property type="entry name" value="UPF0145_dom_sf"/>
</dbReference>
<dbReference type="Proteomes" id="UP000195963">
    <property type="component" value="Unassembled WGS sequence"/>
</dbReference>
<sequence>MILATTETVPEREIIAILGIVTGNVVQSKHIGRDIMASLKGIVGGELKGYTEMFNEARDQAMSRLETEALALGADAVIGVRFTTSAIMDGACELLAFGTAVKLR</sequence>
<accession>A0A1Y6MAS9</accession>
<evidence type="ECO:0000256" key="2">
    <source>
        <dbReference type="HAMAP-Rule" id="MF_00338"/>
    </source>
</evidence>
<name>A0A1Y6MAS9_9GAMM</name>